<feature type="region of interest" description="Disordered" evidence="1">
    <location>
        <begin position="773"/>
        <end position="898"/>
    </location>
</feature>
<feature type="compositionally biased region" description="Pro residues" evidence="1">
    <location>
        <begin position="64"/>
        <end position="82"/>
    </location>
</feature>
<dbReference type="EMBL" id="MU004288">
    <property type="protein sequence ID" value="KAF2663028.1"/>
    <property type="molecule type" value="Genomic_DNA"/>
</dbReference>
<dbReference type="AlphaFoldDB" id="A0A6A6TVZ0"/>
<feature type="compositionally biased region" description="Polar residues" evidence="1">
    <location>
        <begin position="505"/>
        <end position="523"/>
    </location>
</feature>
<feature type="compositionally biased region" description="Basic residues" evidence="1">
    <location>
        <begin position="86"/>
        <end position="104"/>
    </location>
</feature>
<accession>A0A6A6TVZ0</accession>
<evidence type="ECO:0000313" key="2">
    <source>
        <dbReference type="EMBL" id="KAF2663028.1"/>
    </source>
</evidence>
<evidence type="ECO:0000313" key="3">
    <source>
        <dbReference type="Proteomes" id="UP000799324"/>
    </source>
</evidence>
<feature type="compositionally biased region" description="Polar residues" evidence="1">
    <location>
        <begin position="882"/>
        <end position="898"/>
    </location>
</feature>
<protein>
    <submittedName>
        <fullName evidence="2">Uncharacterized protein</fullName>
    </submittedName>
</protein>
<feature type="region of interest" description="Disordered" evidence="1">
    <location>
        <begin position="446"/>
        <end position="653"/>
    </location>
</feature>
<feature type="region of interest" description="Disordered" evidence="1">
    <location>
        <begin position="668"/>
        <end position="735"/>
    </location>
</feature>
<dbReference type="OrthoDB" id="5396360at2759"/>
<feature type="compositionally biased region" description="Low complexity" evidence="1">
    <location>
        <begin position="410"/>
        <end position="420"/>
    </location>
</feature>
<feature type="compositionally biased region" description="Basic and acidic residues" evidence="1">
    <location>
        <begin position="854"/>
        <end position="867"/>
    </location>
</feature>
<feature type="compositionally biased region" description="Basic and acidic residues" evidence="1">
    <location>
        <begin position="691"/>
        <end position="700"/>
    </location>
</feature>
<feature type="compositionally biased region" description="Pro residues" evidence="1">
    <location>
        <begin position="117"/>
        <end position="130"/>
    </location>
</feature>
<feature type="compositionally biased region" description="Polar residues" evidence="1">
    <location>
        <begin position="838"/>
        <end position="852"/>
    </location>
</feature>
<name>A0A6A6TVZ0_9PLEO</name>
<evidence type="ECO:0000256" key="1">
    <source>
        <dbReference type="SAM" id="MobiDB-lite"/>
    </source>
</evidence>
<feature type="region of interest" description="Disordered" evidence="1">
    <location>
        <begin position="17"/>
        <end position="210"/>
    </location>
</feature>
<feature type="region of interest" description="Disordered" evidence="1">
    <location>
        <begin position="356"/>
        <end position="376"/>
    </location>
</feature>
<feature type="region of interest" description="Disordered" evidence="1">
    <location>
        <begin position="407"/>
        <end position="434"/>
    </location>
</feature>
<gene>
    <name evidence="2" type="ORF">K491DRAFT_584716</name>
</gene>
<feature type="compositionally biased region" description="Low complexity" evidence="1">
    <location>
        <begin position="625"/>
        <end position="634"/>
    </location>
</feature>
<organism evidence="2 3">
    <name type="scientific">Lophiostoma macrostomum CBS 122681</name>
    <dbReference type="NCBI Taxonomy" id="1314788"/>
    <lineage>
        <taxon>Eukaryota</taxon>
        <taxon>Fungi</taxon>
        <taxon>Dikarya</taxon>
        <taxon>Ascomycota</taxon>
        <taxon>Pezizomycotina</taxon>
        <taxon>Dothideomycetes</taxon>
        <taxon>Pleosporomycetidae</taxon>
        <taxon>Pleosporales</taxon>
        <taxon>Lophiostomataceae</taxon>
        <taxon>Lophiostoma</taxon>
    </lineage>
</organism>
<dbReference type="Proteomes" id="UP000799324">
    <property type="component" value="Unassembled WGS sequence"/>
</dbReference>
<proteinExistence type="predicted"/>
<reference evidence="2" key="1">
    <citation type="journal article" date="2020" name="Stud. Mycol.">
        <title>101 Dothideomycetes genomes: a test case for predicting lifestyles and emergence of pathogens.</title>
        <authorList>
            <person name="Haridas S."/>
            <person name="Albert R."/>
            <person name="Binder M."/>
            <person name="Bloem J."/>
            <person name="Labutti K."/>
            <person name="Salamov A."/>
            <person name="Andreopoulos B."/>
            <person name="Baker S."/>
            <person name="Barry K."/>
            <person name="Bills G."/>
            <person name="Bluhm B."/>
            <person name="Cannon C."/>
            <person name="Castanera R."/>
            <person name="Culley D."/>
            <person name="Daum C."/>
            <person name="Ezra D."/>
            <person name="Gonzalez J."/>
            <person name="Henrissat B."/>
            <person name="Kuo A."/>
            <person name="Liang C."/>
            <person name="Lipzen A."/>
            <person name="Lutzoni F."/>
            <person name="Magnuson J."/>
            <person name="Mondo S."/>
            <person name="Nolan M."/>
            <person name="Ohm R."/>
            <person name="Pangilinan J."/>
            <person name="Park H.-J."/>
            <person name="Ramirez L."/>
            <person name="Alfaro M."/>
            <person name="Sun H."/>
            <person name="Tritt A."/>
            <person name="Yoshinaga Y."/>
            <person name="Zwiers L.-H."/>
            <person name="Turgeon B."/>
            <person name="Goodwin S."/>
            <person name="Spatafora J."/>
            <person name="Crous P."/>
            <person name="Grigoriev I."/>
        </authorList>
    </citation>
    <scope>NUCLEOTIDE SEQUENCE</scope>
    <source>
        <strain evidence="2">CBS 122681</strain>
    </source>
</reference>
<feature type="compositionally biased region" description="Basic and acidic residues" evidence="1">
    <location>
        <begin position="490"/>
        <end position="504"/>
    </location>
</feature>
<feature type="compositionally biased region" description="Basic and acidic residues" evidence="1">
    <location>
        <begin position="791"/>
        <end position="814"/>
    </location>
</feature>
<keyword evidence="3" id="KW-1185">Reference proteome</keyword>
<feature type="non-terminal residue" evidence="2">
    <location>
        <position position="1"/>
    </location>
</feature>
<feature type="compositionally biased region" description="Basic and acidic residues" evidence="1">
    <location>
        <begin position="556"/>
        <end position="570"/>
    </location>
</feature>
<feature type="compositionally biased region" description="Low complexity" evidence="1">
    <location>
        <begin position="643"/>
        <end position="653"/>
    </location>
</feature>
<sequence>RDFFKLSRIELRCEGPPDRSIVVEPHVDAAPAPLPVDESDRASPVAVIFRPPPPADMEVDTRPPHAPQPPPPSPGLHHPPPQQRHEQHHHHHHHRSHSQSHAHAHQPLQQVETNRQPPAPAPAPAPPPPSAIRSPGALVPCHGLPQKSPSNAPLPSPSPAVKPVHDVQFARPPSRESTVGLANRTRDHPPVMSHAHSPAEHHRANGQYYPRSPPEVSLDALERMQTQISQNSGALSVQNRDMQIFRDAAQRTEDSIRREFQSQLNQQSANISRVDDAVVRLQHEMVGMHELLEVIRRDIQTVRAGPAPAAAPSAQDSALELMDQQLAIISHKANEVDTLKITIEIMKNKIKRLEDGTASVPQQPTVHPYSSPREPSVSVQSAHAVPSYHTTPAAVPLINTRVHPVHRPASFHSHGSHSAATPEVPQRPEPAQTQSGWVTVNASAKRAHPNGIDGPHDAIGQPVGSPKRPKLAPIEPRMALASSQPPPHQHVYDHMDTDDSESRYQPRSQTHIHTLPSQSQSRESLPESALLSHPTQHSTPRALYAPYGTQDAPSEDSWRPESQRMIEHRTPRGRGRGGGPGSRGGRGRKSMPAQIHLGTPEWEREDWQGVSESQTSPDGFYSHVARSGRGIIRRGSGGGGSTSRGRPPSAGGRAVSLGMQGVTTGVGLPVDPYAHTKKTRTKPIRNADGILIRKDGRPDMRSQSSAANLRKVHARKEEQKDSDQAPTDYLPLGHDLTNSVQKRHNAIMGKMFPGGIDESRKEHDYARKVFEEEQGHTAQPRGQHHHHHESHPHPHQDGGRPLLIKREQVEERGLDSQSPNDDDIDMEDRAEHADDEGQTPSDRSDNSAQYQDAANHHEKQIASESKENSIQAQAQLPMPSSIADSTQTFQAEPTPQAV</sequence>